<keyword evidence="7" id="KW-1185">Reference proteome</keyword>
<reference evidence="6 7" key="1">
    <citation type="submission" date="2015-08" db="EMBL/GenBank/DDBJ databases">
        <title>Genome sequence of Streptococcus phocae subsp. phocae ATCC 51973T isolated from liver specimen obtained from seal.</title>
        <authorList>
            <person name="Avendano-Herrera R."/>
        </authorList>
    </citation>
    <scope>NUCLEOTIDE SEQUENCE [LARGE SCALE GENOMIC DNA]</scope>
    <source>
        <strain evidence="6 7">ATCC 51973</strain>
    </source>
</reference>
<dbReference type="SUPFAM" id="SSF51905">
    <property type="entry name" value="FAD/NAD(P)-binding domain"/>
    <property type="match status" value="1"/>
</dbReference>
<dbReference type="SUPFAM" id="SSF54373">
    <property type="entry name" value="FAD-linked reductases, C-terminal domain"/>
    <property type="match status" value="1"/>
</dbReference>
<evidence type="ECO:0000313" key="7">
    <source>
        <dbReference type="Proteomes" id="UP000049578"/>
    </source>
</evidence>
<dbReference type="PANTHER" id="PTHR13847">
    <property type="entry name" value="SARCOSINE DEHYDROGENASE-RELATED"/>
    <property type="match status" value="1"/>
</dbReference>
<organism evidence="6 7">
    <name type="scientific">Streptococcus phocae</name>
    <dbReference type="NCBI Taxonomy" id="119224"/>
    <lineage>
        <taxon>Bacteria</taxon>
        <taxon>Bacillati</taxon>
        <taxon>Bacillota</taxon>
        <taxon>Bacilli</taxon>
        <taxon>Lactobacillales</taxon>
        <taxon>Streptococcaceae</taxon>
        <taxon>Streptococcus</taxon>
    </lineage>
</organism>
<evidence type="ECO:0000256" key="1">
    <source>
        <dbReference type="ARBA" id="ARBA00001974"/>
    </source>
</evidence>
<dbReference type="Gene3D" id="3.30.9.10">
    <property type="entry name" value="D-Amino Acid Oxidase, subunit A, domain 2"/>
    <property type="match status" value="1"/>
</dbReference>
<dbReference type="Gene3D" id="3.50.50.60">
    <property type="entry name" value="FAD/NAD(P)-binding domain"/>
    <property type="match status" value="1"/>
</dbReference>
<feature type="domain" description="FAD dependent oxidoreductase" evidence="5">
    <location>
        <begin position="3"/>
        <end position="341"/>
    </location>
</feature>
<sequence length="369" mass="40081">MAKIAIIGAGIVGASAAYYLKQYGQEDVTIFDDGHGQATKAAAGIICPWFSKRRNKAWYKMARLGADNYQELVTELKAFGIDTSFYKQTGVVLLKKNESRLGDLYDLAQKRQAESPLMGQLNIKTRQALLNDFPGLKGFDQALVATGAARVDGGKLCQTLLAASGYPLVRKKVVVEPVPFGYTIDGNHFDQVILASGAWLPSLLEPLGYEVDVRPQKGQLVDYVFEQLNTDAYPVLMPEGEIDIIPFDGGTISVGASHENDKGYDLTPDLTVLNQLENRASAYFPMIKTATHKTYRVGIRAYSSDFSPFYGEVTGLSGLFAASGLGSSGLTVGPLIGRELVCLLLQQTTLLDAQLYPIAEHVIKVTGKK</sequence>
<evidence type="ECO:0000259" key="5">
    <source>
        <dbReference type="Pfam" id="PF01266"/>
    </source>
</evidence>
<dbReference type="InterPro" id="IPR036188">
    <property type="entry name" value="FAD/NAD-bd_sf"/>
</dbReference>
<comment type="similarity">
    <text evidence="2">Belongs to the DadA oxidoreductase family.</text>
</comment>
<comment type="cofactor">
    <cofactor evidence="1">
        <name>FAD</name>
        <dbReference type="ChEBI" id="CHEBI:57692"/>
    </cofactor>
</comment>
<evidence type="ECO:0000256" key="4">
    <source>
        <dbReference type="ARBA" id="ARBA00023002"/>
    </source>
</evidence>
<name>A0A0N8FXC6_9STRE</name>
<comment type="caution">
    <text evidence="6">The sequence shown here is derived from an EMBL/GenBank/DDBJ whole genome shotgun (WGS) entry which is preliminary data.</text>
</comment>
<protein>
    <submittedName>
        <fullName evidence="6">FAD-dependent oxidoreductase</fullName>
    </submittedName>
</protein>
<dbReference type="PATRIC" id="fig|119224.3.peg.263"/>
<evidence type="ECO:0000256" key="3">
    <source>
        <dbReference type="ARBA" id="ARBA00022630"/>
    </source>
</evidence>
<dbReference type="PANTHER" id="PTHR13847:SF286">
    <property type="entry name" value="D-AMINO ACID DEHYDROGENASE"/>
    <property type="match status" value="1"/>
</dbReference>
<gene>
    <name evidence="6" type="ORF">AKK44_03670</name>
</gene>
<dbReference type="Proteomes" id="UP000049578">
    <property type="component" value="Unassembled WGS sequence"/>
</dbReference>
<dbReference type="InterPro" id="IPR006076">
    <property type="entry name" value="FAD-dep_OxRdtase"/>
</dbReference>
<keyword evidence="4" id="KW-0560">Oxidoreductase</keyword>
<accession>A0A0N8FXC6</accession>
<dbReference type="GO" id="GO:0005737">
    <property type="term" value="C:cytoplasm"/>
    <property type="evidence" value="ECO:0007669"/>
    <property type="project" value="TreeGrafter"/>
</dbReference>
<dbReference type="EMBL" id="LHQM01000010">
    <property type="protein sequence ID" value="KPJ22755.1"/>
    <property type="molecule type" value="Genomic_DNA"/>
</dbReference>
<keyword evidence="3" id="KW-0285">Flavoprotein</keyword>
<evidence type="ECO:0000313" key="6">
    <source>
        <dbReference type="EMBL" id="KPJ22755.1"/>
    </source>
</evidence>
<dbReference type="AlphaFoldDB" id="A0A0N8FXC6"/>
<evidence type="ECO:0000256" key="2">
    <source>
        <dbReference type="ARBA" id="ARBA00009410"/>
    </source>
</evidence>
<dbReference type="Pfam" id="PF01266">
    <property type="entry name" value="DAO"/>
    <property type="match status" value="1"/>
</dbReference>
<dbReference type="GO" id="GO:0016491">
    <property type="term" value="F:oxidoreductase activity"/>
    <property type="evidence" value="ECO:0007669"/>
    <property type="project" value="UniProtKB-KW"/>
</dbReference>
<dbReference type="STRING" id="119224.AKK44_03670"/>
<proteinExistence type="inferred from homology"/>
<dbReference type="RefSeq" id="WP_054278556.1">
    <property type="nucleotide sequence ID" value="NZ_LHQM01000010.1"/>
</dbReference>